<evidence type="ECO:0000256" key="2">
    <source>
        <dbReference type="ARBA" id="ARBA00022840"/>
    </source>
</evidence>
<keyword evidence="1" id="KW-0547">Nucleotide-binding</keyword>
<dbReference type="KEGG" id="lak:106171922"/>
<keyword evidence="6" id="KW-0808">Transferase</keyword>
<dbReference type="InterPro" id="IPR000157">
    <property type="entry name" value="TIR_dom"/>
</dbReference>
<dbReference type="STRING" id="7574.A0A1S3JCJ3"/>
<feature type="domain" description="Protein kinase" evidence="3">
    <location>
        <begin position="216"/>
        <end position="464"/>
    </location>
</feature>
<reference evidence="6" key="2">
    <citation type="submission" date="2025-08" db="UniProtKB">
        <authorList>
            <consortium name="RefSeq"/>
        </authorList>
    </citation>
    <scope>IDENTIFICATION</scope>
</reference>
<dbReference type="RefSeq" id="XP_013407906.2">
    <property type="nucleotide sequence ID" value="XM_013552452.2"/>
</dbReference>
<keyword evidence="6" id="KW-0418">Kinase</keyword>
<dbReference type="GO" id="GO:0007165">
    <property type="term" value="P:signal transduction"/>
    <property type="evidence" value="ECO:0007669"/>
    <property type="project" value="InterPro"/>
</dbReference>
<reference evidence="6" key="1">
    <citation type="journal article" date="2015" name="Nat. Commun.">
        <title>The Lingula genome provides insights into brachiopod evolution and the origin of phosphate biomineralization.</title>
        <authorList>
            <person name="Luo Y.J."/>
            <person name="Takeuchi T."/>
            <person name="Koyanagi R."/>
            <person name="Yamada L."/>
            <person name="Kanda M."/>
            <person name="Khalturina M."/>
            <person name="Fujie M."/>
            <person name="Yamasaki S.I."/>
            <person name="Endo K."/>
            <person name="Satoh N."/>
        </authorList>
    </citation>
    <scope>NUCLEOTIDE SEQUENCE</scope>
</reference>
<name>A0A1S3JCJ3_LINAN</name>
<evidence type="ECO:0000313" key="5">
    <source>
        <dbReference type="Proteomes" id="UP000085678"/>
    </source>
</evidence>
<dbReference type="InterPro" id="IPR035897">
    <property type="entry name" value="Toll_tir_struct_dom_sf"/>
</dbReference>
<dbReference type="GO" id="GO:0004672">
    <property type="term" value="F:protein kinase activity"/>
    <property type="evidence" value="ECO:0007669"/>
    <property type="project" value="InterPro"/>
</dbReference>
<dbReference type="InParanoid" id="A0A1S3JCJ3"/>
<dbReference type="Gene3D" id="3.40.50.10140">
    <property type="entry name" value="Toll/interleukin-1 receptor homology (TIR) domain"/>
    <property type="match status" value="1"/>
</dbReference>
<dbReference type="OrthoDB" id="4062651at2759"/>
<dbReference type="PROSITE" id="PS50104">
    <property type="entry name" value="TIR"/>
    <property type="match status" value="1"/>
</dbReference>
<dbReference type="GO" id="GO:0005886">
    <property type="term" value="C:plasma membrane"/>
    <property type="evidence" value="ECO:0007669"/>
    <property type="project" value="TreeGrafter"/>
</dbReference>
<dbReference type="GO" id="GO:0005524">
    <property type="term" value="F:ATP binding"/>
    <property type="evidence" value="ECO:0007669"/>
    <property type="project" value="UniProtKB-KW"/>
</dbReference>
<keyword evidence="2" id="KW-0067">ATP-binding</keyword>
<feature type="domain" description="TIR" evidence="4">
    <location>
        <begin position="15"/>
        <end position="177"/>
    </location>
</feature>
<evidence type="ECO:0000259" key="4">
    <source>
        <dbReference type="PROSITE" id="PS50104"/>
    </source>
</evidence>
<dbReference type="InterPro" id="IPR000719">
    <property type="entry name" value="Prot_kinase_dom"/>
</dbReference>
<dbReference type="PANTHER" id="PTHR27001">
    <property type="entry name" value="OS01G0253100 PROTEIN"/>
    <property type="match status" value="1"/>
</dbReference>
<dbReference type="Gene3D" id="1.10.510.10">
    <property type="entry name" value="Transferase(Phosphotransferase) domain 1"/>
    <property type="match status" value="1"/>
</dbReference>
<dbReference type="SUPFAM" id="SSF56112">
    <property type="entry name" value="Protein kinase-like (PK-like)"/>
    <property type="match status" value="1"/>
</dbReference>
<dbReference type="SUPFAM" id="SSF52200">
    <property type="entry name" value="Toll/Interleukin receptor TIR domain"/>
    <property type="match status" value="1"/>
</dbReference>
<dbReference type="AlphaFoldDB" id="A0A1S3JCJ3"/>
<dbReference type="PANTHER" id="PTHR27001:SF931">
    <property type="entry name" value="OS11G0664100 PROTEIN"/>
    <property type="match status" value="1"/>
</dbReference>
<gene>
    <name evidence="6" type="primary">LOC106171922</name>
</gene>
<dbReference type="PROSITE" id="PS50011">
    <property type="entry name" value="PROTEIN_KINASE_DOM"/>
    <property type="match status" value="1"/>
</dbReference>
<dbReference type="GeneID" id="106171922"/>
<organism evidence="5 6">
    <name type="scientific">Lingula anatina</name>
    <name type="common">Brachiopod</name>
    <name type="synonym">Lingula unguis</name>
    <dbReference type="NCBI Taxonomy" id="7574"/>
    <lineage>
        <taxon>Eukaryota</taxon>
        <taxon>Metazoa</taxon>
        <taxon>Spiralia</taxon>
        <taxon>Lophotrochozoa</taxon>
        <taxon>Brachiopoda</taxon>
        <taxon>Linguliformea</taxon>
        <taxon>Lingulata</taxon>
        <taxon>Lingulida</taxon>
        <taxon>Linguloidea</taxon>
        <taxon>Lingulidae</taxon>
        <taxon>Lingula</taxon>
    </lineage>
</organism>
<dbReference type="Pfam" id="PF13676">
    <property type="entry name" value="TIR_2"/>
    <property type="match status" value="1"/>
</dbReference>
<dbReference type="CDD" id="cd00180">
    <property type="entry name" value="PKc"/>
    <property type="match status" value="1"/>
</dbReference>
<evidence type="ECO:0000259" key="3">
    <source>
        <dbReference type="PROSITE" id="PS50011"/>
    </source>
</evidence>
<keyword evidence="5" id="KW-1185">Reference proteome</keyword>
<evidence type="ECO:0000313" key="6">
    <source>
        <dbReference type="RefSeq" id="XP_013407906.2"/>
    </source>
</evidence>
<proteinExistence type="predicted"/>
<dbReference type="Proteomes" id="UP000085678">
    <property type="component" value="Unplaced"/>
</dbReference>
<sequence length="464" mass="53797">MATSLPVRDSYHFTVVYDGCFSGEENTDSVKLSYEFVELLQEKAERCGIHCFLPHLMIKAGENEASEIYSAVEKSNHVIMVMTDGYLGKVRDSKKRKKHLDESEKDPKSMLLDIHYNIVDYKTEENTDGIIIVPIYLQTKMKEFSLRAYKSIRLSNKDAWEDEDNWKKIWNLFPEDLEASVLIGPALSSPGSSVPDAGELDGPLLEYMSVSEMERYCSNNSLGKSRFGEVFKGLEKYRQKEIAVEVCQKAREEHELQFIKERTIGYIRHPFLLPLFAVAATPEKIYLMYPYNMERRDLDHVLKNESSKLERHHRCRIMYQVCGGLQYLHSPIERENVTIRNSILHMNIKPSNILLDQDWNARLRFHGPTAEVTSVDHSDQIYQDPDFLSSQGKYRKEYDVFSVGVVMWRLMGAEEEFLKEFRTEDGKFQVHVDEVTKKCLTEICQKHCLTGLNGTRKYISTHAN</sequence>
<dbReference type="InterPro" id="IPR011009">
    <property type="entry name" value="Kinase-like_dom_sf"/>
</dbReference>
<dbReference type="Pfam" id="PF00069">
    <property type="entry name" value="Pkinase"/>
    <property type="match status" value="1"/>
</dbReference>
<accession>A0A1S3JCJ3</accession>
<protein>
    <submittedName>
        <fullName evidence="6">Serine/threonine-protein kinase AtPK2/AtPK19</fullName>
    </submittedName>
</protein>
<evidence type="ECO:0000256" key="1">
    <source>
        <dbReference type="ARBA" id="ARBA00022741"/>
    </source>
</evidence>